<name>A0A517LMH6_9PEZI</name>
<dbReference type="AlphaFoldDB" id="A0A517LMH6"/>
<keyword evidence="2" id="KW-1185">Reference proteome</keyword>
<dbReference type="Proteomes" id="UP000316270">
    <property type="component" value="Chromosome 16"/>
</dbReference>
<proteinExistence type="predicted"/>
<protein>
    <submittedName>
        <fullName evidence="1">Uncharacterized protein</fullName>
    </submittedName>
</protein>
<reference evidence="1 2" key="1">
    <citation type="submission" date="2019-07" db="EMBL/GenBank/DDBJ databases">
        <title>Finished genome of Venturia effusa.</title>
        <authorList>
            <person name="Young C.A."/>
            <person name="Cox M.P."/>
            <person name="Ganley A.R.D."/>
            <person name="David W.J."/>
        </authorList>
    </citation>
    <scope>NUCLEOTIDE SEQUENCE [LARGE SCALE GENOMIC DNA]</scope>
    <source>
        <strain evidence="2">albino</strain>
    </source>
</reference>
<evidence type="ECO:0000313" key="1">
    <source>
        <dbReference type="EMBL" id="QDS76849.1"/>
    </source>
</evidence>
<gene>
    <name evidence="1" type="ORF">FKW77_003272</name>
</gene>
<organism evidence="1 2">
    <name type="scientific">Venturia effusa</name>
    <dbReference type="NCBI Taxonomy" id="50376"/>
    <lineage>
        <taxon>Eukaryota</taxon>
        <taxon>Fungi</taxon>
        <taxon>Dikarya</taxon>
        <taxon>Ascomycota</taxon>
        <taxon>Pezizomycotina</taxon>
        <taxon>Dothideomycetes</taxon>
        <taxon>Pleosporomycetidae</taxon>
        <taxon>Venturiales</taxon>
        <taxon>Venturiaceae</taxon>
        <taxon>Venturia</taxon>
    </lineage>
</organism>
<sequence length="135" mass="15823">MSASTNKYNEGRDITVLAYGHEFIHDLDFWTSLYMSINEAEFSRLLETCMRDLEKELDSYVEKDDGSLPYYQILKELFEPVGIVIEALKTKDNENCREEVGGLTEVLKKYNNRLFDDGLRVRVRRRDEKGEKGEK</sequence>
<dbReference type="EMBL" id="CP042200">
    <property type="protein sequence ID" value="QDS76849.1"/>
    <property type="molecule type" value="Genomic_DNA"/>
</dbReference>
<evidence type="ECO:0000313" key="2">
    <source>
        <dbReference type="Proteomes" id="UP000316270"/>
    </source>
</evidence>
<accession>A0A517LMH6</accession>